<gene>
    <name evidence="3" type="ORF">QHT84_12265</name>
</gene>
<protein>
    <submittedName>
        <fullName evidence="3">WYL domain-containing protein</fullName>
    </submittedName>
</protein>
<reference evidence="3 4" key="1">
    <citation type="submission" date="2023-05" db="EMBL/GenBank/DDBJ databases">
        <title>Flavobacterium sedimenti sp. nov., isolated from the sediment.</title>
        <authorList>
            <person name="Wu N."/>
        </authorList>
    </citation>
    <scope>NUCLEOTIDE SEQUENCE [LARGE SCALE GENOMIC DNA]</scope>
    <source>
        <strain evidence="3 4">YZ-48</strain>
    </source>
</reference>
<dbReference type="EMBL" id="JASGBP010000009">
    <property type="protein sequence ID" value="MDI9258190.1"/>
    <property type="molecule type" value="Genomic_DNA"/>
</dbReference>
<evidence type="ECO:0000313" key="3">
    <source>
        <dbReference type="EMBL" id="MDI9258190.1"/>
    </source>
</evidence>
<dbReference type="Proteomes" id="UP001230035">
    <property type="component" value="Unassembled WGS sequence"/>
</dbReference>
<accession>A0ABT6XSW0</accession>
<feature type="domain" description="WCX" evidence="2">
    <location>
        <begin position="263"/>
        <end position="339"/>
    </location>
</feature>
<evidence type="ECO:0000313" key="4">
    <source>
        <dbReference type="Proteomes" id="UP001230035"/>
    </source>
</evidence>
<dbReference type="PANTHER" id="PTHR34580">
    <property type="match status" value="1"/>
</dbReference>
<organism evidence="3 4">
    <name type="scientific">Flavobacterium sedimenticola</name>
    <dbReference type="NCBI Taxonomy" id="3043286"/>
    <lineage>
        <taxon>Bacteria</taxon>
        <taxon>Pseudomonadati</taxon>
        <taxon>Bacteroidota</taxon>
        <taxon>Flavobacteriia</taxon>
        <taxon>Flavobacteriales</taxon>
        <taxon>Flavobacteriaceae</taxon>
        <taxon>Flavobacterium</taxon>
    </lineage>
</organism>
<dbReference type="Pfam" id="PF13280">
    <property type="entry name" value="WYL"/>
    <property type="match status" value="1"/>
</dbReference>
<sequence>MFGDTPIQLMITTKHQIIRYNKLDRCFQNYGKEYSIDDLLVAVNDAILEYDPKSSGVEIRTLRKDISFMRSESGYNAPIETYKGANGFYYRYADKNFSINKSPLNDTEAEQLKNAIAILQRFEGSPEFEWINELGPLLNDKFGLVNHEQKVISLETNIDYKGYEYITPLFNAIVNKTVLKITYAPFGKAEYEIYFHPYFLKQYNNRWFVFGYNEYNDVPQWNLALDRIKNIEKANHLYKKDETDWFEFFDEIIGVSKEPGKEAEKVVLHFDKEQAPYVQTKPLHGSQKSKVLGDGSLEVTIEVILNYELEMRLLSFGEKVRILSPEQLVTTISNRIKKLNQLY</sequence>
<comment type="caution">
    <text evidence="3">The sequence shown here is derived from an EMBL/GenBank/DDBJ whole genome shotgun (WGS) entry which is preliminary data.</text>
</comment>
<feature type="domain" description="WYL" evidence="1">
    <location>
        <begin position="165"/>
        <end position="232"/>
    </location>
</feature>
<evidence type="ECO:0000259" key="2">
    <source>
        <dbReference type="Pfam" id="PF25583"/>
    </source>
</evidence>
<dbReference type="InterPro" id="IPR051534">
    <property type="entry name" value="CBASS_pafABC_assoc_protein"/>
</dbReference>
<keyword evidence="4" id="KW-1185">Reference proteome</keyword>
<dbReference type="PROSITE" id="PS52050">
    <property type="entry name" value="WYL"/>
    <property type="match status" value="1"/>
</dbReference>
<dbReference type="RefSeq" id="WP_283239855.1">
    <property type="nucleotide sequence ID" value="NZ_JASGBP010000009.1"/>
</dbReference>
<dbReference type="InterPro" id="IPR026881">
    <property type="entry name" value="WYL_dom"/>
</dbReference>
<dbReference type="Pfam" id="PF25583">
    <property type="entry name" value="WCX"/>
    <property type="match status" value="1"/>
</dbReference>
<evidence type="ECO:0000259" key="1">
    <source>
        <dbReference type="Pfam" id="PF13280"/>
    </source>
</evidence>
<dbReference type="InterPro" id="IPR057727">
    <property type="entry name" value="WCX_dom"/>
</dbReference>
<dbReference type="PANTHER" id="PTHR34580:SF9">
    <property type="entry name" value="SLL5097 PROTEIN"/>
    <property type="match status" value="1"/>
</dbReference>
<proteinExistence type="predicted"/>
<name>A0ABT6XSW0_9FLAO</name>